<evidence type="ECO:0000313" key="2">
    <source>
        <dbReference type="Proteomes" id="UP000026915"/>
    </source>
</evidence>
<dbReference type="eggNOG" id="ENOG502RQDC">
    <property type="taxonomic scope" value="Eukaryota"/>
</dbReference>
<dbReference type="GO" id="GO:0031146">
    <property type="term" value="P:SCF-dependent proteasomal ubiquitin-dependent protein catabolic process"/>
    <property type="evidence" value="ECO:0000318"/>
    <property type="project" value="GO_Central"/>
</dbReference>
<name>A0A061EAR3_THECC</name>
<dbReference type="Proteomes" id="UP000026915">
    <property type="component" value="Chromosome 2"/>
</dbReference>
<protein>
    <recommendedName>
        <fullName evidence="3">F-box family protein</fullName>
    </recommendedName>
</protein>
<dbReference type="PANTHER" id="PTHR31672">
    <property type="entry name" value="BNACNNG10540D PROTEIN"/>
    <property type="match status" value="1"/>
</dbReference>
<evidence type="ECO:0008006" key="3">
    <source>
        <dbReference type="Google" id="ProtNLM"/>
    </source>
</evidence>
<dbReference type="AlphaFoldDB" id="A0A061EAR3"/>
<organism evidence="1 2">
    <name type="scientific">Theobroma cacao</name>
    <name type="common">Cacao</name>
    <name type="synonym">Cocoa</name>
    <dbReference type="NCBI Taxonomy" id="3641"/>
    <lineage>
        <taxon>Eukaryota</taxon>
        <taxon>Viridiplantae</taxon>
        <taxon>Streptophyta</taxon>
        <taxon>Embryophyta</taxon>
        <taxon>Tracheophyta</taxon>
        <taxon>Spermatophyta</taxon>
        <taxon>Magnoliopsida</taxon>
        <taxon>eudicotyledons</taxon>
        <taxon>Gunneridae</taxon>
        <taxon>Pentapetalae</taxon>
        <taxon>rosids</taxon>
        <taxon>malvids</taxon>
        <taxon>Malvales</taxon>
        <taxon>Malvaceae</taxon>
        <taxon>Byttnerioideae</taxon>
        <taxon>Theobroma</taxon>
    </lineage>
</organism>
<dbReference type="GO" id="GO:0000151">
    <property type="term" value="C:ubiquitin ligase complex"/>
    <property type="evidence" value="ECO:0000318"/>
    <property type="project" value="GO_Central"/>
</dbReference>
<dbReference type="OMA" id="VFEPSIM"/>
<dbReference type="HOGENOM" id="CLU_056848_0_0_1"/>
<accession>A0A061EAR3</accession>
<dbReference type="SUPFAM" id="SSF81383">
    <property type="entry name" value="F-box domain"/>
    <property type="match status" value="1"/>
</dbReference>
<gene>
    <name evidence="1" type="ORF">TCM_011821</name>
</gene>
<evidence type="ECO:0000313" key="1">
    <source>
        <dbReference type="EMBL" id="EOY02085.1"/>
    </source>
</evidence>
<proteinExistence type="predicted"/>
<dbReference type="PANTHER" id="PTHR31672:SF13">
    <property type="entry name" value="F-BOX PROTEIN CPR30-LIKE"/>
    <property type="match status" value="1"/>
</dbReference>
<dbReference type="InterPro" id="IPR036047">
    <property type="entry name" value="F-box-like_dom_sf"/>
</dbReference>
<dbReference type="InterPro" id="IPR050796">
    <property type="entry name" value="SCF_F-box_component"/>
</dbReference>
<sequence length="307" mass="34246">MDKRKKLTNYGNKNNIYMDLKDIIGEIARRYLPAKSLFQCTGVCRGWKHQISTPFFAHNQSIYLHSTSGFFYQTQAGEPSFMSLDPMAYGVPDPSLTFLPEPVDIRTSCNGLLCCQGPAGYQAYYICNALVCAVPSELGGYEFDIYSSEKGSRRTSGEIYFGDRKLLPKSGVHVNGTVYWLSSQGVIAFDLTSERSQILSFASRGIMNGALDMMNGQLCVAYVLGRSLYVSVLSNSYSNTMRLRSDARTWVKIRSDINLDTSYQFSSSYGHGLGSVVFVSGDTHGVASEWEHIIFLRHEEKGLLFFG</sequence>
<dbReference type="EMBL" id="CM001880">
    <property type="protein sequence ID" value="EOY02085.1"/>
    <property type="molecule type" value="Genomic_DNA"/>
</dbReference>
<dbReference type="Gramene" id="EOY02085">
    <property type="protein sequence ID" value="EOY02085"/>
    <property type="gene ID" value="TCM_011821"/>
</dbReference>
<keyword evidence="2" id="KW-1185">Reference proteome</keyword>
<dbReference type="GO" id="GO:0006355">
    <property type="term" value="P:regulation of DNA-templated transcription"/>
    <property type="evidence" value="ECO:0000318"/>
    <property type="project" value="GO_Central"/>
</dbReference>
<reference evidence="1 2" key="1">
    <citation type="journal article" date="2013" name="Genome Biol.">
        <title>The genome sequence of the most widely cultivated cacao type and its use to identify candidate genes regulating pod color.</title>
        <authorList>
            <person name="Motamayor J.C."/>
            <person name="Mockaitis K."/>
            <person name="Schmutz J."/>
            <person name="Haiminen N."/>
            <person name="Iii D.L."/>
            <person name="Cornejo O."/>
            <person name="Findley S.D."/>
            <person name="Zheng P."/>
            <person name="Utro F."/>
            <person name="Royaert S."/>
            <person name="Saski C."/>
            <person name="Jenkins J."/>
            <person name="Podicheti R."/>
            <person name="Zhao M."/>
            <person name="Scheffler B.E."/>
            <person name="Stack J.C."/>
            <person name="Feltus F.A."/>
            <person name="Mustiga G.M."/>
            <person name="Amores F."/>
            <person name="Phillips W."/>
            <person name="Marelli J.P."/>
            <person name="May G.D."/>
            <person name="Shapiro H."/>
            <person name="Ma J."/>
            <person name="Bustamante C.D."/>
            <person name="Schnell R.J."/>
            <person name="Main D."/>
            <person name="Gilbert D."/>
            <person name="Parida L."/>
            <person name="Kuhn D.N."/>
        </authorList>
    </citation>
    <scope>NUCLEOTIDE SEQUENCE [LARGE SCALE GENOMIC DNA]</scope>
    <source>
        <strain evidence="2">cv. Matina 1-6</strain>
    </source>
</reference>
<dbReference type="InParanoid" id="A0A061EAR3"/>
<dbReference type="STRING" id="3641.A0A061EAR3"/>
<dbReference type="GO" id="GO:0004842">
    <property type="term" value="F:ubiquitin-protein transferase activity"/>
    <property type="evidence" value="ECO:0000318"/>
    <property type="project" value="GO_Central"/>
</dbReference>